<dbReference type="Proteomes" id="UP000075243">
    <property type="component" value="Chromosome 6"/>
</dbReference>
<evidence type="ECO:0000259" key="1">
    <source>
        <dbReference type="Pfam" id="PF12552"/>
    </source>
</evidence>
<evidence type="ECO:0008006" key="5">
    <source>
        <dbReference type="Google" id="ProtNLM"/>
    </source>
</evidence>
<dbReference type="AlphaFoldDB" id="A0A151TF32"/>
<keyword evidence="4" id="KW-1185">Reference proteome</keyword>
<name>A0A151TF32_CAJCA</name>
<feature type="domain" description="DUF4378" evidence="2">
    <location>
        <begin position="517"/>
        <end position="661"/>
    </location>
</feature>
<reference evidence="3 4" key="1">
    <citation type="journal article" date="2012" name="Nat. Biotechnol.">
        <title>Draft genome sequence of pigeonpea (Cajanus cajan), an orphan legume crop of resource-poor farmers.</title>
        <authorList>
            <person name="Varshney R.K."/>
            <person name="Chen W."/>
            <person name="Li Y."/>
            <person name="Bharti A.K."/>
            <person name="Saxena R.K."/>
            <person name="Schlueter J.A."/>
            <person name="Donoghue M.T."/>
            <person name="Azam S."/>
            <person name="Fan G."/>
            <person name="Whaley A.M."/>
            <person name="Farmer A.D."/>
            <person name="Sheridan J."/>
            <person name="Iwata A."/>
            <person name="Tuteja R."/>
            <person name="Penmetsa R.V."/>
            <person name="Wu W."/>
            <person name="Upadhyaya H.D."/>
            <person name="Yang S.P."/>
            <person name="Shah T."/>
            <person name="Saxena K.B."/>
            <person name="Michael T."/>
            <person name="McCombie W.R."/>
            <person name="Yang B."/>
            <person name="Zhang G."/>
            <person name="Yang H."/>
            <person name="Wang J."/>
            <person name="Spillane C."/>
            <person name="Cook D.R."/>
            <person name="May G.D."/>
            <person name="Xu X."/>
            <person name="Jackson S.A."/>
        </authorList>
    </citation>
    <scope>NUCLEOTIDE SEQUENCE [LARGE SCALE GENOMIC DNA]</scope>
    <source>
        <strain evidence="4">cv. Asha</strain>
    </source>
</reference>
<dbReference type="InterPro" id="IPR022212">
    <property type="entry name" value="DUF3741"/>
</dbReference>
<accession>A0A151TF32</accession>
<gene>
    <name evidence="3" type="ORF">KK1_011889</name>
</gene>
<dbReference type="STRING" id="3821.A0A151TF32"/>
<evidence type="ECO:0000313" key="3">
    <source>
        <dbReference type="EMBL" id="KYP65637.1"/>
    </source>
</evidence>
<dbReference type="Pfam" id="PF14309">
    <property type="entry name" value="DUF4378"/>
    <property type="match status" value="1"/>
</dbReference>
<dbReference type="Gramene" id="C.cajan_11548.t">
    <property type="protein sequence ID" value="C.cajan_11548.t"/>
    <property type="gene ID" value="C.cajan_11548"/>
</dbReference>
<dbReference type="PANTHER" id="PTHR47212:SF2">
    <property type="entry name" value="DUF3741 DOMAIN-CONTAINING PROTEIN"/>
    <property type="match status" value="1"/>
</dbReference>
<protein>
    <recommendedName>
        <fullName evidence="5">DUF4378 domain-containing protein</fullName>
    </recommendedName>
</protein>
<dbReference type="Pfam" id="PF12552">
    <property type="entry name" value="DUF3741"/>
    <property type="match status" value="1"/>
</dbReference>
<sequence>MARRSPPRVNQTYDTKCTWRMFKIFNFREGHSERRLVSSRRHLNIQANGNGNSRSSSDVLSKFDEKNLQIGVSSRNRRDCSCKSTSSVENDEAADWRNEVLKMIVDQRFVNKHYEGKDGAICQPNQFLDALQILYSNKELFIKLLQDPNSLLVKQIHDFQSSQVKEPCQHATQKRMSRLNKPHNSNATQCVEPTKSFDRYDLSSSCKPQSSDRIVVLKPNTVNSNAQDNRPLRFPFSGIKRKLKHVMRVRRHEQQWKTGDGMPCKFSCSSQDLEDGKKVKELEIAGRNSPINDHTSAGKRLNSYLDLKKRDNIIKLKDSELCMEQEAASFCCSKTKYNTSIGPSEQNTLNIHVEGRKGPSQMLNCGIEECKQCTNSLGRSIPLPDLLSLPSLHRYCEHSSITERMRDYNNYQMVTRTRSGLPKEGENGSYSFLGPKIKDPPVTIVNINSDKLQLFGEDISLRNSVPGYNLHAHYDISRDEPPVQVMQDKFKENHFEDLIRLSLNQMNNLTSSKDILDYVRKILHAFNLKCDELTQKRSCDQSLDPSTFVELKELTRQLSGGTILLDCVIETFTNVYQNYGFPPHVSTKNPNVQAYVVKKLLVKEITELVNLHFHPCPSPLRLEQLVEKDLERRGSWLNIQVDTEDIAIEVEKDVLENLVLEIASEMDIITMTYCNEPMSTCLGDDKAFWKDYLATIY</sequence>
<evidence type="ECO:0000313" key="4">
    <source>
        <dbReference type="Proteomes" id="UP000075243"/>
    </source>
</evidence>
<organism evidence="3 4">
    <name type="scientific">Cajanus cajan</name>
    <name type="common">Pigeon pea</name>
    <name type="synonym">Cajanus indicus</name>
    <dbReference type="NCBI Taxonomy" id="3821"/>
    <lineage>
        <taxon>Eukaryota</taxon>
        <taxon>Viridiplantae</taxon>
        <taxon>Streptophyta</taxon>
        <taxon>Embryophyta</taxon>
        <taxon>Tracheophyta</taxon>
        <taxon>Spermatophyta</taxon>
        <taxon>Magnoliopsida</taxon>
        <taxon>eudicotyledons</taxon>
        <taxon>Gunneridae</taxon>
        <taxon>Pentapetalae</taxon>
        <taxon>rosids</taxon>
        <taxon>fabids</taxon>
        <taxon>Fabales</taxon>
        <taxon>Fabaceae</taxon>
        <taxon>Papilionoideae</taxon>
        <taxon>50 kb inversion clade</taxon>
        <taxon>NPAAA clade</taxon>
        <taxon>indigoferoid/millettioid clade</taxon>
        <taxon>Phaseoleae</taxon>
        <taxon>Cajanus</taxon>
    </lineage>
</organism>
<dbReference type="InterPro" id="IPR025486">
    <property type="entry name" value="DUF4378"/>
</dbReference>
<dbReference type="EMBL" id="CM003608">
    <property type="protein sequence ID" value="KYP65637.1"/>
    <property type="molecule type" value="Genomic_DNA"/>
</dbReference>
<dbReference type="PANTHER" id="PTHR47212">
    <property type="entry name" value="ADHESIN-LIKE PROTEIN, PUTATIVE (DUF3741)-RELATED"/>
    <property type="match status" value="1"/>
</dbReference>
<evidence type="ECO:0000259" key="2">
    <source>
        <dbReference type="Pfam" id="PF14309"/>
    </source>
</evidence>
<dbReference type="OMA" id="WLNIQVD"/>
<proteinExistence type="predicted"/>
<feature type="domain" description="DUF3741" evidence="1">
    <location>
        <begin position="106"/>
        <end position="150"/>
    </location>
</feature>